<dbReference type="Proteomes" id="UP001062846">
    <property type="component" value="Chromosome 5"/>
</dbReference>
<accession>A0ACC0NWB8</accession>
<evidence type="ECO:0000313" key="2">
    <source>
        <dbReference type="Proteomes" id="UP001062846"/>
    </source>
</evidence>
<evidence type="ECO:0000313" key="1">
    <source>
        <dbReference type="EMBL" id="KAI8556888.1"/>
    </source>
</evidence>
<reference evidence="1" key="1">
    <citation type="submission" date="2022-02" db="EMBL/GenBank/DDBJ databases">
        <title>Plant Genome Project.</title>
        <authorList>
            <person name="Zhang R.-G."/>
        </authorList>
    </citation>
    <scope>NUCLEOTIDE SEQUENCE</scope>
    <source>
        <strain evidence="1">AT1</strain>
    </source>
</reference>
<dbReference type="EMBL" id="CM046392">
    <property type="protein sequence ID" value="KAI8556888.1"/>
    <property type="molecule type" value="Genomic_DNA"/>
</dbReference>
<protein>
    <submittedName>
        <fullName evidence="1">Uncharacterized protein</fullName>
    </submittedName>
</protein>
<comment type="caution">
    <text evidence="1">The sequence shown here is derived from an EMBL/GenBank/DDBJ whole genome shotgun (WGS) entry which is preliminary data.</text>
</comment>
<sequence length="413" mass="47011">MASGQSTVARATFPMPIEITIEVLSRLPVKSLLRFKSVCKNWYALIETPYFVSKLRRTHPTLSSITLLVTARLTETQGYAMSLVNDGCGNGPIDLDFSFLNGRYYLSIAGICNGLVCINLSYFGHPLVICNPLTRQFREIPNSAWNWLDESNDGQMCPTRESFGFGFHPSVNDYKLIRLLFYYNTSCVPKIRADLYSMSTDTWTEIDVSLFFGEFHVLGEYDDHVLGGYDDFVQIVGPSASAILNGVFYWPACELPTNQVMVMSFYMGDEVFKKIRAPTYLDRDRYDKEWRFTELKDNLALIIYPDDKCLDVWVLKEDQSSWTNPYKVECFSRIANNVASGQSGKMTVLGFEKNGELIVTDHKVSGDLKVFLYDPKTQKTTDLYFGQVPYRSSIFLYEGTLVPVTRSDEVVLN</sequence>
<organism evidence="1 2">
    <name type="scientific">Rhododendron molle</name>
    <name type="common">Chinese azalea</name>
    <name type="synonym">Azalea mollis</name>
    <dbReference type="NCBI Taxonomy" id="49168"/>
    <lineage>
        <taxon>Eukaryota</taxon>
        <taxon>Viridiplantae</taxon>
        <taxon>Streptophyta</taxon>
        <taxon>Embryophyta</taxon>
        <taxon>Tracheophyta</taxon>
        <taxon>Spermatophyta</taxon>
        <taxon>Magnoliopsida</taxon>
        <taxon>eudicotyledons</taxon>
        <taxon>Gunneridae</taxon>
        <taxon>Pentapetalae</taxon>
        <taxon>asterids</taxon>
        <taxon>Ericales</taxon>
        <taxon>Ericaceae</taxon>
        <taxon>Ericoideae</taxon>
        <taxon>Rhodoreae</taxon>
        <taxon>Rhododendron</taxon>
    </lineage>
</organism>
<name>A0ACC0NWB8_RHOML</name>
<gene>
    <name evidence="1" type="ORF">RHMOL_Rhmol05G0291100</name>
</gene>
<keyword evidence="2" id="KW-1185">Reference proteome</keyword>
<proteinExistence type="predicted"/>